<reference evidence="2" key="1">
    <citation type="journal article" date="2014" name="Proc. Natl. Acad. Sci. U.S.A.">
        <title>Extensive sampling of basidiomycete genomes demonstrates inadequacy of the white-rot/brown-rot paradigm for wood decay fungi.</title>
        <authorList>
            <person name="Riley R."/>
            <person name="Salamov A.A."/>
            <person name="Brown D.W."/>
            <person name="Nagy L.G."/>
            <person name="Floudas D."/>
            <person name="Held B.W."/>
            <person name="Levasseur A."/>
            <person name="Lombard V."/>
            <person name="Morin E."/>
            <person name="Otillar R."/>
            <person name="Lindquist E.A."/>
            <person name="Sun H."/>
            <person name="LaButti K.M."/>
            <person name="Schmutz J."/>
            <person name="Jabbour D."/>
            <person name="Luo H."/>
            <person name="Baker S.E."/>
            <person name="Pisabarro A.G."/>
            <person name="Walton J.D."/>
            <person name="Blanchette R.A."/>
            <person name="Henrissat B."/>
            <person name="Martin F."/>
            <person name="Cullen D."/>
            <person name="Hibbett D.S."/>
            <person name="Grigoriev I.V."/>
        </authorList>
    </citation>
    <scope>NUCLEOTIDE SEQUENCE [LARGE SCALE GENOMIC DNA]</scope>
    <source>
        <strain evidence="2">MUCL 33604</strain>
    </source>
</reference>
<dbReference type="InParanoid" id="A0A067PAP9"/>
<sequence length="87" mass="10073">MSFLPSFGFFFVECARTGSFLNLRWMAVDCVFSELECSPTHTIIDKWMLRIAVQTFTSHEKIARHLISPFRPILHMPSLTSRSSHLL</sequence>
<dbReference type="EMBL" id="KL197743">
    <property type="protein sequence ID" value="KDQ51968.1"/>
    <property type="molecule type" value="Genomic_DNA"/>
</dbReference>
<dbReference type="HOGENOM" id="CLU_2483658_0_0_1"/>
<name>A0A067PAP9_9AGAM</name>
<dbReference type="Proteomes" id="UP000027265">
    <property type="component" value="Unassembled WGS sequence"/>
</dbReference>
<evidence type="ECO:0000313" key="2">
    <source>
        <dbReference type="Proteomes" id="UP000027265"/>
    </source>
</evidence>
<accession>A0A067PAP9</accession>
<protein>
    <submittedName>
        <fullName evidence="1">Uncharacterized protein</fullName>
    </submittedName>
</protein>
<dbReference type="AlphaFoldDB" id="A0A067PAP9"/>
<evidence type="ECO:0000313" key="1">
    <source>
        <dbReference type="EMBL" id="KDQ51968.1"/>
    </source>
</evidence>
<organism evidence="1 2">
    <name type="scientific">Jaapia argillacea MUCL 33604</name>
    <dbReference type="NCBI Taxonomy" id="933084"/>
    <lineage>
        <taxon>Eukaryota</taxon>
        <taxon>Fungi</taxon>
        <taxon>Dikarya</taxon>
        <taxon>Basidiomycota</taxon>
        <taxon>Agaricomycotina</taxon>
        <taxon>Agaricomycetes</taxon>
        <taxon>Agaricomycetidae</taxon>
        <taxon>Jaapiales</taxon>
        <taxon>Jaapiaceae</taxon>
        <taxon>Jaapia</taxon>
    </lineage>
</organism>
<keyword evidence="2" id="KW-1185">Reference proteome</keyword>
<proteinExistence type="predicted"/>
<gene>
    <name evidence="1" type="ORF">JAAARDRAFT_492480</name>
</gene>